<dbReference type="EMBL" id="CP051680">
    <property type="protein sequence ID" value="QJD87225.1"/>
    <property type="molecule type" value="Genomic_DNA"/>
</dbReference>
<dbReference type="Gene3D" id="3.20.80.10">
    <property type="entry name" value="Regulatory factor, effector binding domain"/>
    <property type="match status" value="1"/>
</dbReference>
<dbReference type="AlphaFoldDB" id="A0A7Z2VQT2"/>
<dbReference type="RefSeq" id="WP_169283471.1">
    <property type="nucleotide sequence ID" value="NZ_CP051680.1"/>
</dbReference>
<evidence type="ECO:0000313" key="3">
    <source>
        <dbReference type="Proteomes" id="UP000502248"/>
    </source>
</evidence>
<dbReference type="Pfam" id="PF06445">
    <property type="entry name" value="GyrI-like"/>
    <property type="match status" value="1"/>
</dbReference>
<dbReference type="SMART" id="SM00871">
    <property type="entry name" value="AraC_E_bind"/>
    <property type="match status" value="1"/>
</dbReference>
<feature type="domain" description="AraC effector-binding" evidence="1">
    <location>
        <begin position="1"/>
        <end position="159"/>
    </location>
</feature>
<dbReference type="KEGG" id="cheb:HH215_31305"/>
<gene>
    <name evidence="2" type="ORF">HH215_31305</name>
</gene>
<accession>A0A7Z2VQT2</accession>
<dbReference type="Proteomes" id="UP000502248">
    <property type="component" value="Chromosome"/>
</dbReference>
<dbReference type="InterPro" id="IPR010499">
    <property type="entry name" value="AraC_E-bd"/>
</dbReference>
<sequence>MRVSIEQKQPLRVAVIRSECNGKEVRLAWQRVQELLKNHPAVCNDEFGHVIIPEWQWSTGVTTLWTGVEVGGFDDLPDGLETITIPGRKFAKITVKGNRERLEETYAFLTDWFRTEGYERDMNEGSYGYEANRLKPINPFLVPADEIDEFDFDIYAPIKENVQS</sequence>
<keyword evidence="3" id="KW-1185">Reference proteome</keyword>
<proteinExistence type="predicted"/>
<organism evidence="2 3">
    <name type="scientific">Cohnella herbarum</name>
    <dbReference type="NCBI Taxonomy" id="2728023"/>
    <lineage>
        <taxon>Bacteria</taxon>
        <taxon>Bacillati</taxon>
        <taxon>Bacillota</taxon>
        <taxon>Bacilli</taxon>
        <taxon>Bacillales</taxon>
        <taxon>Paenibacillaceae</taxon>
        <taxon>Cohnella</taxon>
    </lineage>
</organism>
<name>A0A7Z2VQT2_9BACL</name>
<dbReference type="SUPFAM" id="SSF55136">
    <property type="entry name" value="Probable bacterial effector-binding domain"/>
    <property type="match status" value="1"/>
</dbReference>
<reference evidence="2 3" key="1">
    <citation type="submission" date="2020-04" db="EMBL/GenBank/DDBJ databases">
        <title>Genome sequencing of novel species.</title>
        <authorList>
            <person name="Heo J."/>
            <person name="Kim S.-J."/>
            <person name="Kim J.-S."/>
            <person name="Hong S.-B."/>
            <person name="Kwon S.-W."/>
        </authorList>
    </citation>
    <scope>NUCLEOTIDE SEQUENCE [LARGE SCALE GENOMIC DNA]</scope>
    <source>
        <strain evidence="2 3">MFER-1</strain>
    </source>
</reference>
<dbReference type="InterPro" id="IPR011256">
    <property type="entry name" value="Reg_factor_effector_dom_sf"/>
</dbReference>
<evidence type="ECO:0000313" key="2">
    <source>
        <dbReference type="EMBL" id="QJD87225.1"/>
    </source>
</evidence>
<evidence type="ECO:0000259" key="1">
    <source>
        <dbReference type="SMART" id="SM00871"/>
    </source>
</evidence>
<protein>
    <submittedName>
        <fullName evidence="2">GyrI-like domain-containing protein</fullName>
    </submittedName>
</protein>
<dbReference type="InterPro" id="IPR029442">
    <property type="entry name" value="GyrI-like"/>
</dbReference>